<evidence type="ECO:0000313" key="2">
    <source>
        <dbReference type="Proteomes" id="UP000489600"/>
    </source>
</evidence>
<organism evidence="1 2">
    <name type="scientific">Arabis nemorensis</name>
    <dbReference type="NCBI Taxonomy" id="586526"/>
    <lineage>
        <taxon>Eukaryota</taxon>
        <taxon>Viridiplantae</taxon>
        <taxon>Streptophyta</taxon>
        <taxon>Embryophyta</taxon>
        <taxon>Tracheophyta</taxon>
        <taxon>Spermatophyta</taxon>
        <taxon>Magnoliopsida</taxon>
        <taxon>eudicotyledons</taxon>
        <taxon>Gunneridae</taxon>
        <taxon>Pentapetalae</taxon>
        <taxon>rosids</taxon>
        <taxon>malvids</taxon>
        <taxon>Brassicales</taxon>
        <taxon>Brassicaceae</taxon>
        <taxon>Arabideae</taxon>
        <taxon>Arabis</taxon>
    </lineage>
</organism>
<dbReference type="EMBL" id="CABITT030000005">
    <property type="protein sequence ID" value="VVB06607.1"/>
    <property type="molecule type" value="Genomic_DNA"/>
</dbReference>
<protein>
    <submittedName>
        <fullName evidence="1">Uncharacterized protein</fullName>
    </submittedName>
</protein>
<accession>A0A565BZ57</accession>
<proteinExistence type="predicted"/>
<dbReference type="Proteomes" id="UP000489600">
    <property type="component" value="Unassembled WGS sequence"/>
</dbReference>
<sequence>MSCSVPPCLPPPLENTKFSSCLSLGPNPQKTNEIFNKIFIENYSKVALEEFQSDPELRVNVIKNIIASFNCQFHHEIIKEDLGFALRMIGEYSSSTDIEDGLSVIKRSIGELPFPNNHNQNVQTYHWFEEGRRRLIIEGDLKFQSQIAITLTKLIDKLNVFLSKSSPARIRQERTEAVRLIVSMQLLPKPVNLGSSTIVFYSGEIRRCMSSICHQDKELKQVCEKANGENLVNLLSKKLQDDHQRDLSDQALYQLEAIFFGSKNVSET</sequence>
<gene>
    <name evidence="1" type="ORF">ANE_LOCUS17051</name>
</gene>
<reference evidence="1" key="1">
    <citation type="submission" date="2019-07" db="EMBL/GenBank/DDBJ databases">
        <authorList>
            <person name="Dittberner H."/>
        </authorList>
    </citation>
    <scope>NUCLEOTIDE SEQUENCE [LARGE SCALE GENOMIC DNA]</scope>
</reference>
<dbReference type="AlphaFoldDB" id="A0A565BZ57"/>
<name>A0A565BZ57_9BRAS</name>
<evidence type="ECO:0000313" key="1">
    <source>
        <dbReference type="EMBL" id="VVB06607.1"/>
    </source>
</evidence>
<keyword evidence="2" id="KW-1185">Reference proteome</keyword>
<dbReference type="OrthoDB" id="10342748at2759"/>
<comment type="caution">
    <text evidence="1">The sequence shown here is derived from an EMBL/GenBank/DDBJ whole genome shotgun (WGS) entry which is preliminary data.</text>
</comment>